<reference evidence="2" key="1">
    <citation type="submission" date="2022-11" db="UniProtKB">
        <authorList>
            <consortium name="WormBaseParasite"/>
        </authorList>
    </citation>
    <scope>IDENTIFICATION</scope>
</reference>
<name>A0AC34PUV6_9BILA</name>
<evidence type="ECO:0000313" key="2">
    <source>
        <dbReference type="WBParaSite" id="JU765_v2.g10211.t1"/>
    </source>
</evidence>
<dbReference type="Proteomes" id="UP000887576">
    <property type="component" value="Unplaced"/>
</dbReference>
<accession>A0AC34PUV6</accession>
<organism evidence="1 2">
    <name type="scientific">Panagrolaimus sp. JU765</name>
    <dbReference type="NCBI Taxonomy" id="591449"/>
    <lineage>
        <taxon>Eukaryota</taxon>
        <taxon>Metazoa</taxon>
        <taxon>Ecdysozoa</taxon>
        <taxon>Nematoda</taxon>
        <taxon>Chromadorea</taxon>
        <taxon>Rhabditida</taxon>
        <taxon>Tylenchina</taxon>
        <taxon>Panagrolaimomorpha</taxon>
        <taxon>Panagrolaimoidea</taxon>
        <taxon>Panagrolaimidae</taxon>
        <taxon>Panagrolaimus</taxon>
    </lineage>
</organism>
<protein>
    <submittedName>
        <fullName evidence="2">Bardet-Biedl syndrome 4</fullName>
    </submittedName>
</protein>
<dbReference type="WBParaSite" id="JU765_v2.g10211.t1">
    <property type="protein sequence ID" value="JU765_v2.g10211.t1"/>
    <property type="gene ID" value="JU765_v2.g10211"/>
</dbReference>
<proteinExistence type="predicted"/>
<sequence length="462" mass="52022">MSETDVDDQNGPASEEPEKEIQNEDDEEAKEKAIKHPSPVPEASIYARASMFNQSVSKKNGQLHRLFLSNRTDECLIIIEQILQNHPEALCEYALVCKARIAQDNGDIKTAIDCLTTALKNNSKSERLLYLLGRARYLQGDHAKAIECFKKSIELNPTNWRAFYWAARSFYHSEKEDDNVNLEKAQETLMACPKANKSVDILVFLAKICIQKNQLIPAIEAFKRALEIEPENTEIIAELGLLYLKTNSDQKAFSCLGKALSYDPTHVPSILAASTVLQRNNDFDVALTKYRVAIEKCDYNGPLWNNIGMCFYGKGKLVAAISCLKKASYQYPLDGKVLFNLAIAHRAMLQFASAYHFISSAVNLQNKNVIFIMTTAMILTDLEDFVSARKAYKKAMSIDPGNIIVRLNFAVFEYRRGNVEDAAKLLEPLNPSTLSDIQEAPDIVNRINKLRSCLNHARNEQN</sequence>
<evidence type="ECO:0000313" key="1">
    <source>
        <dbReference type="Proteomes" id="UP000887576"/>
    </source>
</evidence>